<name>A0A0M3HGV7_ASCLU</name>
<sequence length="94" mass="10715">MSVRSALSVEDVQLPVPLCRRHSSNGSINGSIIVEPLPIRRITHRDGLNDEHVDILQRKNFYLHNCGIMSALNIYFNISVAGLYFLDCNDHWHT</sequence>
<reference evidence="3" key="1">
    <citation type="submission" date="2017-02" db="UniProtKB">
        <authorList>
            <consortium name="WormBaseParasite"/>
        </authorList>
    </citation>
    <scope>IDENTIFICATION</scope>
</reference>
<feature type="transmembrane region" description="Helical" evidence="1">
    <location>
        <begin position="66"/>
        <end position="86"/>
    </location>
</feature>
<organism evidence="2 3">
    <name type="scientific">Ascaris lumbricoides</name>
    <name type="common">Giant roundworm</name>
    <dbReference type="NCBI Taxonomy" id="6252"/>
    <lineage>
        <taxon>Eukaryota</taxon>
        <taxon>Metazoa</taxon>
        <taxon>Ecdysozoa</taxon>
        <taxon>Nematoda</taxon>
        <taxon>Chromadorea</taxon>
        <taxon>Rhabditida</taxon>
        <taxon>Spirurina</taxon>
        <taxon>Ascaridomorpha</taxon>
        <taxon>Ascaridoidea</taxon>
        <taxon>Ascarididae</taxon>
        <taxon>Ascaris</taxon>
    </lineage>
</organism>
<protein>
    <submittedName>
        <fullName evidence="3">Uncharacterized protein</fullName>
    </submittedName>
</protein>
<dbReference type="AlphaFoldDB" id="A0A0M3HGV7"/>
<keyword evidence="1" id="KW-0812">Transmembrane</keyword>
<accession>A0A0M3HGV7</accession>
<proteinExistence type="predicted"/>
<keyword evidence="2" id="KW-1185">Reference proteome</keyword>
<dbReference type="WBParaSite" id="ALUE_0000075201-mRNA-1">
    <property type="protein sequence ID" value="ALUE_0000075201-mRNA-1"/>
    <property type="gene ID" value="ALUE_0000075201"/>
</dbReference>
<evidence type="ECO:0000313" key="3">
    <source>
        <dbReference type="WBParaSite" id="ALUE_0000075201-mRNA-1"/>
    </source>
</evidence>
<evidence type="ECO:0000313" key="2">
    <source>
        <dbReference type="Proteomes" id="UP000036681"/>
    </source>
</evidence>
<dbReference type="Proteomes" id="UP000036681">
    <property type="component" value="Unplaced"/>
</dbReference>
<keyword evidence="1" id="KW-0472">Membrane</keyword>
<keyword evidence="1" id="KW-1133">Transmembrane helix</keyword>
<evidence type="ECO:0000256" key="1">
    <source>
        <dbReference type="SAM" id="Phobius"/>
    </source>
</evidence>